<gene>
    <name evidence="6" type="ORF">HPT29_027885</name>
</gene>
<dbReference type="Proteomes" id="UP001017257">
    <property type="component" value="Plasmid pR24_2"/>
</dbReference>
<dbReference type="Pfam" id="PF00440">
    <property type="entry name" value="TetR_N"/>
    <property type="match status" value="1"/>
</dbReference>
<dbReference type="Gene3D" id="1.10.357.10">
    <property type="entry name" value="Tetracycline Repressor, domain 2"/>
    <property type="match status" value="1"/>
</dbReference>
<dbReference type="PANTHER" id="PTHR47506:SF10">
    <property type="entry name" value="TRANSCRIPTIONAL REGULATORY PROTEIN"/>
    <property type="match status" value="1"/>
</dbReference>
<dbReference type="InterPro" id="IPR011075">
    <property type="entry name" value="TetR_C"/>
</dbReference>
<evidence type="ECO:0000313" key="7">
    <source>
        <dbReference type="Proteomes" id="UP001017257"/>
    </source>
</evidence>
<evidence type="ECO:0000259" key="5">
    <source>
        <dbReference type="PROSITE" id="PS50977"/>
    </source>
</evidence>
<dbReference type="SUPFAM" id="SSF46689">
    <property type="entry name" value="Homeodomain-like"/>
    <property type="match status" value="1"/>
</dbReference>
<evidence type="ECO:0000256" key="1">
    <source>
        <dbReference type="ARBA" id="ARBA00023015"/>
    </source>
</evidence>
<reference evidence="6" key="1">
    <citation type="submission" date="2022-08" db="EMBL/GenBank/DDBJ databases">
        <title>Microvirga terrae sp. nov., isolated from soil.</title>
        <authorList>
            <person name="Kim K.H."/>
            <person name="Seo Y.L."/>
            <person name="Kim J.M."/>
            <person name="Lee J.K."/>
            <person name="Han D.M."/>
            <person name="Jeon C.O."/>
        </authorList>
    </citation>
    <scope>NUCLEOTIDE SEQUENCE</scope>
    <source>
        <strain evidence="6">R24</strain>
        <plasmid evidence="6">pR24_2</plasmid>
    </source>
</reference>
<geneLocation type="plasmid" evidence="6 7">
    <name>pR24_2</name>
</geneLocation>
<dbReference type="InterPro" id="IPR001647">
    <property type="entry name" value="HTH_TetR"/>
</dbReference>
<name>A0ABY5S0J7_9HYPH</name>
<evidence type="ECO:0000256" key="4">
    <source>
        <dbReference type="PROSITE-ProRule" id="PRU00335"/>
    </source>
</evidence>
<dbReference type="EMBL" id="CP102847">
    <property type="protein sequence ID" value="UVF22637.1"/>
    <property type="molecule type" value="Genomic_DNA"/>
</dbReference>
<keyword evidence="6" id="KW-0614">Plasmid</keyword>
<organism evidence="6 7">
    <name type="scientific">Microvirga terrae</name>
    <dbReference type="NCBI Taxonomy" id="2740529"/>
    <lineage>
        <taxon>Bacteria</taxon>
        <taxon>Pseudomonadati</taxon>
        <taxon>Pseudomonadota</taxon>
        <taxon>Alphaproteobacteria</taxon>
        <taxon>Hyphomicrobiales</taxon>
        <taxon>Methylobacteriaceae</taxon>
        <taxon>Microvirga</taxon>
    </lineage>
</organism>
<keyword evidence="1" id="KW-0805">Transcription regulation</keyword>
<evidence type="ECO:0000313" key="6">
    <source>
        <dbReference type="EMBL" id="UVF22637.1"/>
    </source>
</evidence>
<dbReference type="Pfam" id="PF16925">
    <property type="entry name" value="TetR_C_13"/>
    <property type="match status" value="1"/>
</dbReference>
<evidence type="ECO:0000256" key="3">
    <source>
        <dbReference type="ARBA" id="ARBA00023163"/>
    </source>
</evidence>
<feature type="DNA-binding region" description="H-T-H motif" evidence="4">
    <location>
        <begin position="29"/>
        <end position="48"/>
    </location>
</feature>
<keyword evidence="3" id="KW-0804">Transcription</keyword>
<sequence>MARHKGFDRDAALRAAIAVFADHGFEGTSTEDLLRSMGISRQSLYDTFGDKRNLYLEALRQYNSNNVSDLIRTLNTAPSPLRGIEAALLQFATAPEFNGAMGCMGVSAICEFGRSDEEITAVTDAMGRTLIGALERRLTDAQAMGEIGSDLDVPAAAQFIGSTLSGMKVSARAGASTDVLRNIARMALRSLK</sequence>
<dbReference type="InterPro" id="IPR036271">
    <property type="entry name" value="Tet_transcr_reg_TetR-rel_C_sf"/>
</dbReference>
<dbReference type="PROSITE" id="PS50977">
    <property type="entry name" value="HTH_TETR_2"/>
    <property type="match status" value="1"/>
</dbReference>
<dbReference type="Gene3D" id="1.10.10.60">
    <property type="entry name" value="Homeodomain-like"/>
    <property type="match status" value="1"/>
</dbReference>
<keyword evidence="2 4" id="KW-0238">DNA-binding</keyword>
<dbReference type="PANTHER" id="PTHR47506">
    <property type="entry name" value="TRANSCRIPTIONAL REGULATORY PROTEIN"/>
    <property type="match status" value="1"/>
</dbReference>
<proteinExistence type="predicted"/>
<dbReference type="InterPro" id="IPR009057">
    <property type="entry name" value="Homeodomain-like_sf"/>
</dbReference>
<evidence type="ECO:0000256" key="2">
    <source>
        <dbReference type="ARBA" id="ARBA00023125"/>
    </source>
</evidence>
<dbReference type="RefSeq" id="WP_173949741.1">
    <property type="nucleotide sequence ID" value="NZ_CP102847.1"/>
</dbReference>
<accession>A0ABY5S0J7</accession>
<keyword evidence="7" id="KW-1185">Reference proteome</keyword>
<feature type="domain" description="HTH tetR-type" evidence="5">
    <location>
        <begin position="6"/>
        <end position="66"/>
    </location>
</feature>
<dbReference type="SUPFAM" id="SSF48498">
    <property type="entry name" value="Tetracyclin repressor-like, C-terminal domain"/>
    <property type="match status" value="1"/>
</dbReference>
<protein>
    <submittedName>
        <fullName evidence="6">TetR/AcrR family transcriptional regulator</fullName>
    </submittedName>
</protein>